<evidence type="ECO:0000256" key="11">
    <source>
        <dbReference type="ARBA" id="ARBA00030876"/>
    </source>
</evidence>
<evidence type="ECO:0000256" key="9">
    <source>
        <dbReference type="ARBA" id="ARBA00022842"/>
    </source>
</evidence>
<evidence type="ECO:0000256" key="6">
    <source>
        <dbReference type="ARBA" id="ARBA00022723"/>
    </source>
</evidence>
<comment type="similarity">
    <text evidence="2">Belongs to the folylpolyglutamate synthase family.</text>
</comment>
<evidence type="ECO:0000256" key="4">
    <source>
        <dbReference type="ARBA" id="ARBA00022563"/>
    </source>
</evidence>
<name>A0A167YRI3_9HYPO</name>
<evidence type="ECO:0000256" key="1">
    <source>
        <dbReference type="ARBA" id="ARBA00005150"/>
    </source>
</evidence>
<keyword evidence="6" id="KW-0479">Metal-binding</keyword>
<organism evidence="13 14">
    <name type="scientific">Beauveria brongniartii RCEF 3172</name>
    <dbReference type="NCBI Taxonomy" id="1081107"/>
    <lineage>
        <taxon>Eukaryota</taxon>
        <taxon>Fungi</taxon>
        <taxon>Dikarya</taxon>
        <taxon>Ascomycota</taxon>
        <taxon>Pezizomycotina</taxon>
        <taxon>Sordariomycetes</taxon>
        <taxon>Hypocreomycetidae</taxon>
        <taxon>Hypocreales</taxon>
        <taxon>Cordycipitaceae</taxon>
        <taxon>Beauveria</taxon>
        <taxon>Beauveria brongniartii</taxon>
    </lineage>
</organism>
<dbReference type="GO" id="GO:0046872">
    <property type="term" value="F:metal ion binding"/>
    <property type="evidence" value="ECO:0007669"/>
    <property type="project" value="UniProtKB-KW"/>
</dbReference>
<dbReference type="GO" id="GO:0006730">
    <property type="term" value="P:one-carbon metabolic process"/>
    <property type="evidence" value="ECO:0007669"/>
    <property type="project" value="UniProtKB-KW"/>
</dbReference>
<evidence type="ECO:0000313" key="14">
    <source>
        <dbReference type="Proteomes" id="UP000076863"/>
    </source>
</evidence>
<evidence type="ECO:0000256" key="10">
    <source>
        <dbReference type="ARBA" id="ARBA00030592"/>
    </source>
</evidence>
<evidence type="ECO:0000313" key="13">
    <source>
        <dbReference type="EMBL" id="KZZ91674.1"/>
    </source>
</evidence>
<dbReference type="GO" id="GO:0004326">
    <property type="term" value="F:tetrahydrofolylpolyglutamate synthase activity"/>
    <property type="evidence" value="ECO:0007669"/>
    <property type="project" value="UniProtKB-EC"/>
</dbReference>
<dbReference type="Gene3D" id="3.40.1190.10">
    <property type="entry name" value="Mur-like, catalytic domain"/>
    <property type="match status" value="1"/>
</dbReference>
<dbReference type="UniPathway" id="UPA00850"/>
<dbReference type="GO" id="GO:0005739">
    <property type="term" value="C:mitochondrion"/>
    <property type="evidence" value="ECO:0007669"/>
    <property type="project" value="TreeGrafter"/>
</dbReference>
<dbReference type="SUPFAM" id="SSF53623">
    <property type="entry name" value="MurD-like peptide ligases, catalytic domain"/>
    <property type="match status" value="1"/>
</dbReference>
<dbReference type="GO" id="GO:0005524">
    <property type="term" value="F:ATP binding"/>
    <property type="evidence" value="ECO:0007669"/>
    <property type="project" value="UniProtKB-KW"/>
</dbReference>
<dbReference type="GO" id="GO:0005829">
    <property type="term" value="C:cytosol"/>
    <property type="evidence" value="ECO:0007669"/>
    <property type="project" value="TreeGrafter"/>
</dbReference>
<evidence type="ECO:0000256" key="12">
    <source>
        <dbReference type="ARBA" id="ARBA00047493"/>
    </source>
</evidence>
<evidence type="ECO:0000256" key="7">
    <source>
        <dbReference type="ARBA" id="ARBA00022741"/>
    </source>
</evidence>
<dbReference type="PROSITE" id="PS01012">
    <property type="entry name" value="FOLYLPOLYGLU_SYNT_2"/>
    <property type="match status" value="1"/>
</dbReference>
<dbReference type="AlphaFoldDB" id="A0A167YRI3"/>
<dbReference type="InterPro" id="IPR018109">
    <property type="entry name" value="Folylpolyglutamate_synth_CS"/>
</dbReference>
<dbReference type="EMBL" id="AZHA01000134">
    <property type="protein sequence ID" value="KZZ91674.1"/>
    <property type="molecule type" value="Genomic_DNA"/>
</dbReference>
<dbReference type="EC" id="6.3.2.17" evidence="3"/>
<evidence type="ECO:0000256" key="3">
    <source>
        <dbReference type="ARBA" id="ARBA00013025"/>
    </source>
</evidence>
<dbReference type="InterPro" id="IPR036565">
    <property type="entry name" value="Mur-like_cat_sf"/>
</dbReference>
<dbReference type="Gene3D" id="3.90.190.20">
    <property type="entry name" value="Mur ligase, C-terminal domain"/>
    <property type="match status" value="1"/>
</dbReference>
<comment type="caution">
    <text evidence="13">The sequence shown here is derived from an EMBL/GenBank/DDBJ whole genome shotgun (WGS) entry which is preliminary data.</text>
</comment>
<evidence type="ECO:0000256" key="5">
    <source>
        <dbReference type="ARBA" id="ARBA00022598"/>
    </source>
</evidence>
<protein>
    <recommendedName>
        <fullName evidence="3">tetrahydrofolate synthase</fullName>
        <ecNumber evidence="3">6.3.2.17</ecNumber>
    </recommendedName>
    <alternativeName>
        <fullName evidence="11">Folylpoly-gamma-glutamate synthetase</fullName>
    </alternativeName>
    <alternativeName>
        <fullName evidence="10">Tetrahydrofolylpolyglutamate synthase</fullName>
    </alternativeName>
</protein>
<keyword evidence="14" id="KW-1185">Reference proteome</keyword>
<dbReference type="SUPFAM" id="SSF53244">
    <property type="entry name" value="MurD-like peptide ligases, peptide-binding domain"/>
    <property type="match status" value="1"/>
</dbReference>
<reference evidence="13 14" key="1">
    <citation type="journal article" date="2016" name="Genome Biol. Evol.">
        <title>Divergent and convergent evolution of fungal pathogenicity.</title>
        <authorList>
            <person name="Shang Y."/>
            <person name="Xiao G."/>
            <person name="Zheng P."/>
            <person name="Cen K."/>
            <person name="Zhan S."/>
            <person name="Wang C."/>
        </authorList>
    </citation>
    <scope>NUCLEOTIDE SEQUENCE [LARGE SCALE GENOMIC DNA]</scope>
    <source>
        <strain evidence="13 14">RCEF 3172</strain>
    </source>
</reference>
<dbReference type="Proteomes" id="UP000076863">
    <property type="component" value="Unassembled WGS sequence"/>
</dbReference>
<dbReference type="InterPro" id="IPR036615">
    <property type="entry name" value="Mur_ligase_C_dom_sf"/>
</dbReference>
<comment type="pathway">
    <text evidence="1">Cofactor biosynthesis; tetrahydrofolylpolyglutamate biosynthesis.</text>
</comment>
<keyword evidence="5" id="KW-0436">Ligase</keyword>
<accession>A0A167YRI3</accession>
<keyword evidence="8" id="KW-0067">ATP-binding</keyword>
<dbReference type="PANTHER" id="PTHR11136:SF5">
    <property type="entry name" value="FOLYLPOLYGLUTAMATE SYNTHASE, MITOCHONDRIAL"/>
    <property type="match status" value="1"/>
</dbReference>
<dbReference type="PANTHER" id="PTHR11136">
    <property type="entry name" value="FOLYLPOLYGLUTAMATE SYNTHASE-RELATED"/>
    <property type="match status" value="1"/>
</dbReference>
<dbReference type="InterPro" id="IPR001645">
    <property type="entry name" value="Folylpolyglutamate_synth"/>
</dbReference>
<proteinExistence type="inferred from homology"/>
<dbReference type="OrthoDB" id="5212574at2759"/>
<keyword evidence="9" id="KW-0460">Magnesium</keyword>
<comment type="catalytic activity">
    <reaction evidence="12">
        <text>(6S)-5,6,7,8-tetrahydrofolyl-(gamma-L-Glu)(n) + L-glutamate + ATP = (6S)-5,6,7,8-tetrahydrofolyl-(gamma-L-Glu)(n+1) + ADP + phosphate + H(+)</text>
        <dbReference type="Rhea" id="RHEA:10580"/>
        <dbReference type="Rhea" id="RHEA-COMP:14738"/>
        <dbReference type="Rhea" id="RHEA-COMP:14740"/>
        <dbReference type="ChEBI" id="CHEBI:15378"/>
        <dbReference type="ChEBI" id="CHEBI:29985"/>
        <dbReference type="ChEBI" id="CHEBI:30616"/>
        <dbReference type="ChEBI" id="CHEBI:43474"/>
        <dbReference type="ChEBI" id="CHEBI:141005"/>
        <dbReference type="ChEBI" id="CHEBI:456216"/>
        <dbReference type="EC" id="6.3.2.17"/>
    </reaction>
</comment>
<evidence type="ECO:0000256" key="8">
    <source>
        <dbReference type="ARBA" id="ARBA00022840"/>
    </source>
</evidence>
<evidence type="ECO:0000256" key="2">
    <source>
        <dbReference type="ARBA" id="ARBA00008276"/>
    </source>
</evidence>
<gene>
    <name evidence="13" type="ORF">BBO_09556</name>
</gene>
<sequence>MRPTCLNDLNVIHIAGSKGKGSTAALTASMLSQFLDAKLAPTKIGVFVSPHVRTIRERIRIIAGPVAEGNDWLISEEQFAKYVIEVWNMLQQHHSSGAIVQLPSFFLFLLAVAIHAFASDCVDTVILECGIGGEFDATNMVDRPLVSAITTLELEHTDILGTSLESIAWHKSGIMRRGVPIFTIPQHVEAQTELERRAEEKGAVLTVVDSPATEADVTAGAWHALNVALARRLALTLLTRLRGDSGMSHSEIESRLGTGARQKGLPGRFEIRHAGTSSWYIDGAHTLQSVAKAAEWFSACTRARRAHARILLYNQEGRETTHMLSLLHSRLDGDGAGLTHVLMSSNSPFTTNSFSAETQSMLRKLDPHGEKRNYQEKNAAIWASLCGDTRPKIYTFATLREAVEYVRTEFLIIGARVDCLATGSLHLVGGLGLVLDELCKNLSSEIGIPTCSAKR</sequence>
<keyword evidence="7" id="KW-0547">Nucleotide-binding</keyword>
<keyword evidence="4" id="KW-0554">One-carbon metabolism</keyword>
<dbReference type="NCBIfam" id="TIGR01499">
    <property type="entry name" value="folC"/>
    <property type="match status" value="1"/>
</dbReference>